<accession>A0A168FV48</accession>
<feature type="transmembrane region" description="Helical" evidence="8">
    <location>
        <begin position="349"/>
        <end position="370"/>
    </location>
</feature>
<dbReference type="PANTHER" id="PTHR23502:SF68">
    <property type="entry name" value="MULTIDRUG TRANSPORTER, PUTATIVE (AFU_ORTHOLOGUE AFUA_3G01120)-RELATED"/>
    <property type="match status" value="1"/>
</dbReference>
<dbReference type="STRING" id="1081108.A0A168FV48"/>
<evidence type="ECO:0000256" key="6">
    <source>
        <dbReference type="ARBA" id="ARBA00022989"/>
    </source>
</evidence>
<evidence type="ECO:0000256" key="1">
    <source>
        <dbReference type="ARBA" id="ARBA00004141"/>
    </source>
</evidence>
<evidence type="ECO:0000313" key="11">
    <source>
        <dbReference type="Proteomes" id="UP000076881"/>
    </source>
</evidence>
<dbReference type="Pfam" id="PF07690">
    <property type="entry name" value="MFS_1"/>
    <property type="match status" value="1"/>
</dbReference>
<dbReference type="GO" id="GO:0005886">
    <property type="term" value="C:plasma membrane"/>
    <property type="evidence" value="ECO:0007669"/>
    <property type="project" value="UniProtKB-SubCell"/>
</dbReference>
<dbReference type="Proteomes" id="UP000076881">
    <property type="component" value="Unassembled WGS sequence"/>
</dbReference>
<feature type="transmembrane region" description="Helical" evidence="8">
    <location>
        <begin position="250"/>
        <end position="269"/>
    </location>
</feature>
<evidence type="ECO:0000256" key="4">
    <source>
        <dbReference type="ARBA" id="ARBA00022475"/>
    </source>
</evidence>
<gene>
    <name evidence="10" type="ORF">LEL_07648</name>
</gene>
<feature type="transmembrane region" description="Helical" evidence="8">
    <location>
        <begin position="289"/>
        <end position="308"/>
    </location>
</feature>
<feature type="transmembrane region" description="Helical" evidence="8">
    <location>
        <begin position="20"/>
        <end position="39"/>
    </location>
</feature>
<dbReference type="InterPro" id="IPR011701">
    <property type="entry name" value="MFS"/>
</dbReference>
<comment type="caution">
    <text evidence="10">The sequence shown here is derived from an EMBL/GenBank/DDBJ whole genome shotgun (WGS) entry which is preliminary data.</text>
</comment>
<reference evidence="10 11" key="1">
    <citation type="journal article" date="2016" name="Genome Biol. Evol.">
        <title>Divergent and convergent evolution of fungal pathogenicity.</title>
        <authorList>
            <person name="Shang Y."/>
            <person name="Xiao G."/>
            <person name="Zheng P."/>
            <person name="Cen K."/>
            <person name="Zhan S."/>
            <person name="Wang C."/>
        </authorList>
    </citation>
    <scope>NUCLEOTIDE SEQUENCE [LARGE SCALE GENOMIC DNA]</scope>
    <source>
        <strain evidence="10 11">RCEF 1005</strain>
    </source>
</reference>
<keyword evidence="7 8" id="KW-0472">Membrane</keyword>
<feature type="transmembrane region" description="Helical" evidence="8">
    <location>
        <begin position="76"/>
        <end position="102"/>
    </location>
</feature>
<evidence type="ECO:0000313" key="10">
    <source>
        <dbReference type="EMBL" id="OAA75660.1"/>
    </source>
</evidence>
<sequence length="417" mass="45424">MFAPGAAQLADDFRITSSTIITFTVSIYILGYVLGPLFLSPMSELYGRLIIYRACGVVYSIVTVGCALSTNTAMFLVFRFICGCAASAPLVITGGTIADLYVPSERGTAMALACIGPLLGPALGPVIGGFVARDLGWRWTFWFILILAGAATVATFFLMKETFEPALLKRRATIAQTVSDSNEAYVTGPSPTQLLKRTAIRPLRILFLSPVVFLLSLYTGFIYGLIYVLFTTFPDVYIGRYGFTTELSGLVYLGLGLGMLVSLMFCIFLGDRLTANGTTGRSREPERRLLPMLWFSLVLPVGFFWYGWSAYKAAPWIVTILGTLLIGVGSMMILIPVQSYLVDAFDCEAAASAIAAATIVRSLFGAFLPLTGAPLYRALGLGWGNSLLGFIALTFSPVPYLFYRYGERLRAQFTIRL</sequence>
<organism evidence="10 11">
    <name type="scientific">Akanthomyces lecanii RCEF 1005</name>
    <dbReference type="NCBI Taxonomy" id="1081108"/>
    <lineage>
        <taxon>Eukaryota</taxon>
        <taxon>Fungi</taxon>
        <taxon>Dikarya</taxon>
        <taxon>Ascomycota</taxon>
        <taxon>Pezizomycotina</taxon>
        <taxon>Sordariomycetes</taxon>
        <taxon>Hypocreomycetidae</taxon>
        <taxon>Hypocreales</taxon>
        <taxon>Cordycipitaceae</taxon>
        <taxon>Akanthomyces</taxon>
        <taxon>Cordyceps confragosa</taxon>
    </lineage>
</organism>
<evidence type="ECO:0000256" key="3">
    <source>
        <dbReference type="ARBA" id="ARBA00008335"/>
    </source>
</evidence>
<dbReference type="EMBL" id="AZHF01000005">
    <property type="protein sequence ID" value="OAA75660.1"/>
    <property type="molecule type" value="Genomic_DNA"/>
</dbReference>
<keyword evidence="6 8" id="KW-1133">Transmembrane helix</keyword>
<protein>
    <submittedName>
        <fullName evidence="10">Major facilitator superfamily domain, general substrate transporter</fullName>
    </submittedName>
</protein>
<evidence type="ECO:0000256" key="7">
    <source>
        <dbReference type="ARBA" id="ARBA00023136"/>
    </source>
</evidence>
<dbReference type="AlphaFoldDB" id="A0A168FV48"/>
<dbReference type="Gene3D" id="1.20.1250.20">
    <property type="entry name" value="MFS general substrate transporter like domains"/>
    <property type="match status" value="1"/>
</dbReference>
<evidence type="ECO:0000256" key="8">
    <source>
        <dbReference type="SAM" id="Phobius"/>
    </source>
</evidence>
<feature type="transmembrane region" description="Helical" evidence="8">
    <location>
        <begin position="205"/>
        <end position="230"/>
    </location>
</feature>
<evidence type="ECO:0000259" key="9">
    <source>
        <dbReference type="PROSITE" id="PS50850"/>
    </source>
</evidence>
<keyword evidence="4" id="KW-1003">Cell membrane</keyword>
<dbReference type="FunFam" id="1.20.1250.20:FF:000082">
    <property type="entry name" value="MFS multidrug transporter, putative"/>
    <property type="match status" value="1"/>
</dbReference>
<evidence type="ECO:0000256" key="5">
    <source>
        <dbReference type="ARBA" id="ARBA00022692"/>
    </source>
</evidence>
<feature type="transmembrane region" description="Helical" evidence="8">
    <location>
        <begin position="109"/>
        <end position="133"/>
    </location>
</feature>
<comment type="similarity">
    <text evidence="3">Belongs to the major facilitator superfamily.</text>
</comment>
<dbReference type="SUPFAM" id="SSF103473">
    <property type="entry name" value="MFS general substrate transporter"/>
    <property type="match status" value="1"/>
</dbReference>
<feature type="transmembrane region" description="Helical" evidence="8">
    <location>
        <begin position="314"/>
        <end position="337"/>
    </location>
</feature>
<feature type="transmembrane region" description="Helical" evidence="8">
    <location>
        <begin position="51"/>
        <end position="70"/>
    </location>
</feature>
<comment type="subcellular location">
    <subcellularLocation>
        <location evidence="2">Cell membrane</location>
    </subcellularLocation>
    <subcellularLocation>
        <location evidence="1">Membrane</location>
        <topology evidence="1">Multi-pass membrane protein</topology>
    </subcellularLocation>
</comment>
<dbReference type="PANTHER" id="PTHR23502">
    <property type="entry name" value="MAJOR FACILITATOR SUPERFAMILY"/>
    <property type="match status" value="1"/>
</dbReference>
<feature type="domain" description="Major facilitator superfamily (MFS) profile" evidence="9">
    <location>
        <begin position="1"/>
        <end position="409"/>
    </location>
</feature>
<feature type="transmembrane region" description="Helical" evidence="8">
    <location>
        <begin position="382"/>
        <end position="403"/>
    </location>
</feature>
<dbReference type="InterPro" id="IPR036259">
    <property type="entry name" value="MFS_trans_sf"/>
</dbReference>
<dbReference type="PROSITE" id="PS50850">
    <property type="entry name" value="MFS"/>
    <property type="match status" value="1"/>
</dbReference>
<dbReference type="GO" id="GO:0022857">
    <property type="term" value="F:transmembrane transporter activity"/>
    <property type="evidence" value="ECO:0007669"/>
    <property type="project" value="InterPro"/>
</dbReference>
<keyword evidence="5 8" id="KW-0812">Transmembrane</keyword>
<name>A0A168FV48_CORDF</name>
<keyword evidence="11" id="KW-1185">Reference proteome</keyword>
<evidence type="ECO:0000256" key="2">
    <source>
        <dbReference type="ARBA" id="ARBA00004236"/>
    </source>
</evidence>
<feature type="transmembrane region" description="Helical" evidence="8">
    <location>
        <begin position="139"/>
        <end position="159"/>
    </location>
</feature>
<dbReference type="OrthoDB" id="5296287at2759"/>
<proteinExistence type="inferred from homology"/>
<dbReference type="InterPro" id="IPR020846">
    <property type="entry name" value="MFS_dom"/>
</dbReference>